<evidence type="ECO:0000313" key="3">
    <source>
        <dbReference type="EMBL" id="SAJ94205.1"/>
    </source>
</evidence>
<proteinExistence type="predicted"/>
<feature type="compositionally biased region" description="Low complexity" evidence="1">
    <location>
        <begin position="451"/>
        <end position="460"/>
    </location>
</feature>
<feature type="region of interest" description="Disordered" evidence="1">
    <location>
        <begin position="97"/>
        <end position="182"/>
    </location>
</feature>
<dbReference type="Proteomes" id="UP000196218">
    <property type="component" value="Unassembled WGS sequence"/>
</dbReference>
<organism evidence="3 4">
    <name type="scientific">Burkholderia multivorans</name>
    <dbReference type="NCBI Taxonomy" id="87883"/>
    <lineage>
        <taxon>Bacteria</taxon>
        <taxon>Pseudomonadati</taxon>
        <taxon>Pseudomonadota</taxon>
        <taxon>Betaproteobacteria</taxon>
        <taxon>Burkholderiales</taxon>
        <taxon>Burkholderiaceae</taxon>
        <taxon>Burkholderia</taxon>
        <taxon>Burkholderia cepacia complex</taxon>
    </lineage>
</organism>
<keyword evidence="2" id="KW-1133">Transmembrane helix</keyword>
<feature type="transmembrane region" description="Helical" evidence="2">
    <location>
        <begin position="50"/>
        <end position="69"/>
    </location>
</feature>
<evidence type="ECO:0008006" key="5">
    <source>
        <dbReference type="Google" id="ProtNLM"/>
    </source>
</evidence>
<dbReference type="Pfam" id="PF11306">
    <property type="entry name" value="DUF3108"/>
    <property type="match status" value="1"/>
</dbReference>
<keyword evidence="2" id="KW-0812">Transmembrane</keyword>
<feature type="compositionally biased region" description="Pro residues" evidence="1">
    <location>
        <begin position="100"/>
        <end position="122"/>
    </location>
</feature>
<feature type="region of interest" description="Disordered" evidence="1">
    <location>
        <begin position="394"/>
        <end position="460"/>
    </location>
</feature>
<feature type="compositionally biased region" description="Low complexity" evidence="1">
    <location>
        <begin position="428"/>
        <end position="442"/>
    </location>
</feature>
<dbReference type="PANTHER" id="PTHR45725:SF18">
    <property type="entry name" value="ORC1-LIKE AAA ATPASE DOMAIN-CONTAINING PROTEIN"/>
    <property type="match status" value="1"/>
</dbReference>
<keyword evidence="2" id="KW-0472">Membrane</keyword>
<dbReference type="AlphaFoldDB" id="A0ABD7L547"/>
<dbReference type="InterPro" id="IPR021457">
    <property type="entry name" value="DUF3108"/>
</dbReference>
<comment type="caution">
    <text evidence="3">The sequence shown here is derived from an EMBL/GenBank/DDBJ whole genome shotgun (WGS) entry which is preliminary data.</text>
</comment>
<dbReference type="EMBL" id="FKJW01000002">
    <property type="protein sequence ID" value="SAJ94205.1"/>
    <property type="molecule type" value="Genomic_DNA"/>
</dbReference>
<dbReference type="PANTHER" id="PTHR45725">
    <property type="entry name" value="FORMIN HOMOLOGY 2 FAMILY MEMBER"/>
    <property type="match status" value="1"/>
</dbReference>
<accession>A0ABD7L547</accession>
<name>A0ABD7L547_9BURK</name>
<reference evidence="3 4" key="1">
    <citation type="submission" date="2016-04" db="EMBL/GenBank/DDBJ databases">
        <authorList>
            <person name="Peeters C."/>
        </authorList>
    </citation>
    <scope>NUCLEOTIDE SEQUENCE [LARGE SCALE GENOMIC DNA]</scope>
    <source>
        <strain evidence="3">LMG 29311</strain>
    </source>
</reference>
<gene>
    <name evidence="3" type="ORF">UA18_00721</name>
</gene>
<evidence type="ECO:0000313" key="4">
    <source>
        <dbReference type="Proteomes" id="UP000196218"/>
    </source>
</evidence>
<sequence length="460" mass="48498">MRATRRERAAHPTVRHAMTRASRVPTPFRLPMPHADTRPRPASLRRWRRVGVALVVALVLHALAALWLARNRESFTPTPPADVPVQVELLKTQPIERAPAPQPPAHAAPKPAAPEPPAPKPAPAAAQEQVLTSTQTDAHGAPPAAASAASGVPGASSAQPASAPAGASGAATPGPASHGVKFAVPPSGDLQYDTFYNGMQNMIGTIHWRTDGRTYDLSVSMPVPFIGPFDYRSAGRIDAFGLAPDRYVEKRGRRPEDIAVFNREQHQVVFTRTPNNAPLPDGVQDRFSMLIQLSSLVRGNPSAYKRGVTQQFFVIDNNSGENWPIAVIGDESVQTQAGVVQARHFMRLPRRDGDTRRIDMWLAPSVGWLPVRLVQTEPNGAQIELLWHGPLAPPDKPADAAPAAAAPAAAASAAAMSAPAAATPPEPATADASTPVASATVPAQPPPAPAEPVASAPGTP</sequence>
<evidence type="ECO:0000256" key="2">
    <source>
        <dbReference type="SAM" id="Phobius"/>
    </source>
</evidence>
<feature type="compositionally biased region" description="Low complexity" evidence="1">
    <location>
        <begin position="138"/>
        <end position="179"/>
    </location>
</feature>
<feature type="compositionally biased region" description="Low complexity" evidence="1">
    <location>
        <begin position="399"/>
        <end position="421"/>
    </location>
</feature>
<protein>
    <recommendedName>
        <fullName evidence="5">DUF3108 domain-containing protein</fullName>
    </recommendedName>
</protein>
<dbReference type="InterPro" id="IPR051425">
    <property type="entry name" value="Formin_Homology"/>
</dbReference>
<evidence type="ECO:0000256" key="1">
    <source>
        <dbReference type="SAM" id="MobiDB-lite"/>
    </source>
</evidence>